<organism evidence="2 3">
    <name type="scientific">Marasmius crinis-equi</name>
    <dbReference type="NCBI Taxonomy" id="585013"/>
    <lineage>
        <taxon>Eukaryota</taxon>
        <taxon>Fungi</taxon>
        <taxon>Dikarya</taxon>
        <taxon>Basidiomycota</taxon>
        <taxon>Agaricomycotina</taxon>
        <taxon>Agaricomycetes</taxon>
        <taxon>Agaricomycetidae</taxon>
        <taxon>Agaricales</taxon>
        <taxon>Marasmiineae</taxon>
        <taxon>Marasmiaceae</taxon>
        <taxon>Marasmius</taxon>
    </lineage>
</organism>
<feature type="non-terminal residue" evidence="2">
    <location>
        <position position="203"/>
    </location>
</feature>
<protein>
    <submittedName>
        <fullName evidence="2">Uncharacterized protein</fullName>
    </submittedName>
</protein>
<gene>
    <name evidence="2" type="ORF">V5O48_018988</name>
</gene>
<accession>A0ABR3EJP9</accession>
<comment type="caution">
    <text evidence="2">The sequence shown here is derived from an EMBL/GenBank/DDBJ whole genome shotgun (WGS) entry which is preliminary data.</text>
</comment>
<proteinExistence type="predicted"/>
<name>A0ABR3EJP9_9AGAR</name>
<reference evidence="2 3" key="1">
    <citation type="submission" date="2024-02" db="EMBL/GenBank/DDBJ databases">
        <title>A draft genome for the cacao thread blight pathogen Marasmius crinis-equi.</title>
        <authorList>
            <person name="Cohen S.P."/>
            <person name="Baruah I.K."/>
            <person name="Amoako-Attah I."/>
            <person name="Bukari Y."/>
            <person name="Meinhardt L.W."/>
            <person name="Bailey B.A."/>
        </authorList>
    </citation>
    <scope>NUCLEOTIDE SEQUENCE [LARGE SCALE GENOMIC DNA]</scope>
    <source>
        <strain evidence="2 3">GH-76</strain>
    </source>
</reference>
<evidence type="ECO:0000313" key="2">
    <source>
        <dbReference type="EMBL" id="KAL0563088.1"/>
    </source>
</evidence>
<dbReference type="Proteomes" id="UP001465976">
    <property type="component" value="Unassembled WGS sequence"/>
</dbReference>
<sequence>MPSPHSSVVAPPFEGTPTRVARAQSRPIPSDEPVLRSLPDYHISGTSYPHVDAQFQAHPPTPDLIAPQGLSQTSLLRKDPLPEACQTIPVCFKPSKGRHRAGRQRQLMFHVGNEEFNAFKATLGRLEDDIKDVCEMACSEILRVQNEVRFVTSTVTSHPSSNEKYAHQIQRLVNSNADLQKAIQTRECLHEAAMAQCREENAN</sequence>
<evidence type="ECO:0000313" key="3">
    <source>
        <dbReference type="Proteomes" id="UP001465976"/>
    </source>
</evidence>
<dbReference type="EMBL" id="JBAHYK010003960">
    <property type="protein sequence ID" value="KAL0563088.1"/>
    <property type="molecule type" value="Genomic_DNA"/>
</dbReference>
<feature type="region of interest" description="Disordered" evidence="1">
    <location>
        <begin position="1"/>
        <end position="41"/>
    </location>
</feature>
<keyword evidence="3" id="KW-1185">Reference proteome</keyword>
<evidence type="ECO:0000256" key="1">
    <source>
        <dbReference type="SAM" id="MobiDB-lite"/>
    </source>
</evidence>